<name>A0A6A6SLF8_9PLEO</name>
<evidence type="ECO:0000259" key="1">
    <source>
        <dbReference type="Pfam" id="PF06985"/>
    </source>
</evidence>
<dbReference type="EMBL" id="MU004660">
    <property type="protein sequence ID" value="KAF2647208.1"/>
    <property type="molecule type" value="Genomic_DNA"/>
</dbReference>
<protein>
    <submittedName>
        <fullName evidence="2">HET-domain-containing protein</fullName>
    </submittedName>
</protein>
<dbReference type="InterPro" id="IPR010730">
    <property type="entry name" value="HET"/>
</dbReference>
<dbReference type="InterPro" id="IPR052895">
    <property type="entry name" value="HetReg/Transcr_Mod"/>
</dbReference>
<dbReference type="Pfam" id="PF26639">
    <property type="entry name" value="Het-6_barrel"/>
    <property type="match status" value="1"/>
</dbReference>
<dbReference type="PANTHER" id="PTHR24148">
    <property type="entry name" value="ANKYRIN REPEAT DOMAIN-CONTAINING PROTEIN 39 HOMOLOG-RELATED"/>
    <property type="match status" value="1"/>
</dbReference>
<keyword evidence="3" id="KW-1185">Reference proteome</keyword>
<reference evidence="2" key="1">
    <citation type="journal article" date="2020" name="Stud. Mycol.">
        <title>101 Dothideomycetes genomes: a test case for predicting lifestyles and emergence of pathogens.</title>
        <authorList>
            <person name="Haridas S."/>
            <person name="Albert R."/>
            <person name="Binder M."/>
            <person name="Bloem J."/>
            <person name="Labutti K."/>
            <person name="Salamov A."/>
            <person name="Andreopoulos B."/>
            <person name="Baker S."/>
            <person name="Barry K."/>
            <person name="Bills G."/>
            <person name="Bluhm B."/>
            <person name="Cannon C."/>
            <person name="Castanera R."/>
            <person name="Culley D."/>
            <person name="Daum C."/>
            <person name="Ezra D."/>
            <person name="Gonzalez J."/>
            <person name="Henrissat B."/>
            <person name="Kuo A."/>
            <person name="Liang C."/>
            <person name="Lipzen A."/>
            <person name="Lutzoni F."/>
            <person name="Magnuson J."/>
            <person name="Mondo S."/>
            <person name="Nolan M."/>
            <person name="Ohm R."/>
            <person name="Pangilinan J."/>
            <person name="Park H.-J."/>
            <person name="Ramirez L."/>
            <person name="Alfaro M."/>
            <person name="Sun H."/>
            <person name="Tritt A."/>
            <person name="Yoshinaga Y."/>
            <person name="Zwiers L.-H."/>
            <person name="Turgeon B."/>
            <person name="Goodwin S."/>
            <person name="Spatafora J."/>
            <person name="Crous P."/>
            <person name="Grigoriev I."/>
        </authorList>
    </citation>
    <scope>NUCLEOTIDE SEQUENCE</scope>
    <source>
        <strain evidence="2">CBS 122681</strain>
    </source>
</reference>
<evidence type="ECO:0000313" key="3">
    <source>
        <dbReference type="Proteomes" id="UP000799324"/>
    </source>
</evidence>
<proteinExistence type="predicted"/>
<dbReference type="Pfam" id="PF06985">
    <property type="entry name" value="HET"/>
    <property type="match status" value="1"/>
</dbReference>
<evidence type="ECO:0000313" key="2">
    <source>
        <dbReference type="EMBL" id="KAF2647208.1"/>
    </source>
</evidence>
<dbReference type="AlphaFoldDB" id="A0A6A6SLF8"/>
<dbReference type="OrthoDB" id="2157530at2759"/>
<feature type="domain" description="Heterokaryon incompatibility" evidence="1">
    <location>
        <begin position="76"/>
        <end position="215"/>
    </location>
</feature>
<gene>
    <name evidence="2" type="ORF">K491DRAFT_644277</name>
</gene>
<organism evidence="2 3">
    <name type="scientific">Lophiostoma macrostomum CBS 122681</name>
    <dbReference type="NCBI Taxonomy" id="1314788"/>
    <lineage>
        <taxon>Eukaryota</taxon>
        <taxon>Fungi</taxon>
        <taxon>Dikarya</taxon>
        <taxon>Ascomycota</taxon>
        <taxon>Pezizomycotina</taxon>
        <taxon>Dothideomycetes</taxon>
        <taxon>Pleosporomycetidae</taxon>
        <taxon>Pleosporales</taxon>
        <taxon>Lophiostomataceae</taxon>
        <taxon>Lophiostoma</taxon>
    </lineage>
</organism>
<accession>A0A6A6SLF8</accession>
<sequence>MYRYRQLKQPGEIRLLGIHLSEDCSAVSCQIYHRRIPWPYNAEREKRFKELSSLCREGKLPLLEMVRFRSTWAAYYEAVSYTWGDPHDRIDLMCFDDQNKTGTISVTKHCYRALKALGKDRAGRGFIWIDSVCINQMDEMERGSQVQMMRYIYSYAYGVAIYLGDGSEEESCLWDLDGSLRFDSRASFGYYLADRPNIGKLLDHPWFTRVWVLQEIKAARHAKVICGQYTVSWREFESAYRYWHGGNTVLNQFLSLTRVWGDEQMDPATILFQRLCESRYCGATDPRDKVYALLGLLPQGMADLIHVDYTKSVTQVYVATASLLVKTIGLTILSAVQGTSSIDDLPSWVPDWTLPFQQTVLGFHLESSPDSSSKLCRDAKIIRLPSFAQFSKFEDLPEYQGILISSHDNNGLAPSLQVRGVRLASITRLGDSCITTDYSKSDWQHIVFEQWRQIALKSLPSDAGKLKKSIRESLYICTISMDADFDFSEMEDMTDNVAAFDHSCHNSFYQKSIWARCKNRKFYVATGDYLGLAPLEAHTGDIVCAFVGGVVPFLVRPEAGKFRFIGECYIQGGKAHPLVQHISRTWSAQQSREPNAPFEDFVLV</sequence>
<dbReference type="PANTHER" id="PTHR24148:SF64">
    <property type="entry name" value="HETEROKARYON INCOMPATIBILITY DOMAIN-CONTAINING PROTEIN"/>
    <property type="match status" value="1"/>
</dbReference>
<dbReference type="Proteomes" id="UP000799324">
    <property type="component" value="Unassembled WGS sequence"/>
</dbReference>